<keyword evidence="3" id="KW-0238">DNA-binding</keyword>
<accession>A0A0R1MB26</accession>
<dbReference type="InterPro" id="IPR051054">
    <property type="entry name" value="SorC_transcr_regulators"/>
</dbReference>
<dbReference type="STRING" id="1423777.FD46_GL001024"/>
<dbReference type="Gene3D" id="1.10.10.60">
    <property type="entry name" value="Homeodomain-like"/>
    <property type="match status" value="1"/>
</dbReference>
<dbReference type="SUPFAM" id="SSF100950">
    <property type="entry name" value="NagB/RpiA/CoA transferase-like"/>
    <property type="match status" value="1"/>
</dbReference>
<comment type="caution">
    <text evidence="6">The sequence shown here is derived from an EMBL/GenBank/DDBJ whole genome shotgun (WGS) entry which is preliminary data.</text>
</comment>
<feature type="domain" description="Sugar-binding" evidence="5">
    <location>
        <begin position="67"/>
        <end position="317"/>
    </location>
</feature>
<name>A0A0R1MB26_9LACO</name>
<reference evidence="6 7" key="1">
    <citation type="journal article" date="2015" name="Genome Announc.">
        <title>Expanding the biotechnology potential of lactobacilli through comparative genomics of 213 strains and associated genera.</title>
        <authorList>
            <person name="Sun Z."/>
            <person name="Harris H.M."/>
            <person name="McCann A."/>
            <person name="Guo C."/>
            <person name="Argimon S."/>
            <person name="Zhang W."/>
            <person name="Yang X."/>
            <person name="Jeffery I.B."/>
            <person name="Cooney J.C."/>
            <person name="Kagawa T.F."/>
            <person name="Liu W."/>
            <person name="Song Y."/>
            <person name="Salvetti E."/>
            <person name="Wrobel A."/>
            <person name="Rasinkangas P."/>
            <person name="Parkhill J."/>
            <person name="Rea M.C."/>
            <person name="O'Sullivan O."/>
            <person name="Ritari J."/>
            <person name="Douillard F.P."/>
            <person name="Paul Ross R."/>
            <person name="Yang R."/>
            <person name="Briner A.E."/>
            <person name="Felis G.E."/>
            <person name="de Vos W.M."/>
            <person name="Barrangou R."/>
            <person name="Klaenhammer T.R."/>
            <person name="Caufield P.W."/>
            <person name="Cui Y."/>
            <person name="Zhang H."/>
            <person name="O'Toole P.W."/>
        </authorList>
    </citation>
    <scope>NUCLEOTIDE SEQUENCE [LARGE SCALE GENOMIC DNA]</scope>
    <source>
        <strain evidence="6 7">DSM 19972</strain>
    </source>
</reference>
<gene>
    <name evidence="6" type="ORF">FD46_GL001024</name>
</gene>
<dbReference type="GO" id="GO:0030246">
    <property type="term" value="F:carbohydrate binding"/>
    <property type="evidence" value="ECO:0007669"/>
    <property type="project" value="InterPro"/>
</dbReference>
<organism evidence="6 7">
    <name type="scientific">Liquorilactobacillus oeni DSM 19972</name>
    <dbReference type="NCBI Taxonomy" id="1423777"/>
    <lineage>
        <taxon>Bacteria</taxon>
        <taxon>Bacillati</taxon>
        <taxon>Bacillota</taxon>
        <taxon>Bacilli</taxon>
        <taxon>Lactobacillales</taxon>
        <taxon>Lactobacillaceae</taxon>
        <taxon>Liquorilactobacillus</taxon>
    </lineage>
</organism>
<evidence type="ECO:0000256" key="2">
    <source>
        <dbReference type="ARBA" id="ARBA00023015"/>
    </source>
</evidence>
<dbReference type="InterPro" id="IPR037171">
    <property type="entry name" value="NagB/RpiA_transferase-like"/>
</dbReference>
<comment type="similarity">
    <text evidence="1">Belongs to the SorC transcriptional regulatory family.</text>
</comment>
<sequence>MTYSNSKQIERLIQVSELYYKQSYSQKQISEMLHIHRTEISRILKTARKIGVVKITVAPPTSKVNDQLADFICKNFNLEQAIIVPTADSSDYQDDLESISVYTNNLLNELIKDNSIIGMSWGETLKKVIENFFLSKKAENVSIVPLIGSPMGKLDISCQANHLVHQMCNKIPNSNLFSLDSPVFINSEKIMREILSTETNRSTVQLWEKINIALVGIGSAKMVDNYNWRAFYKEEGSEGIYKDSMVGDVLSQSFSINGDEYREVYPNLVGASLSQLRKMNTVIGVAAGDRKVEAIIGALRDNLLDILITTDKVARQIKHLSISHM</sequence>
<evidence type="ECO:0000256" key="4">
    <source>
        <dbReference type="ARBA" id="ARBA00023163"/>
    </source>
</evidence>
<evidence type="ECO:0000313" key="6">
    <source>
        <dbReference type="EMBL" id="KRL05081.1"/>
    </source>
</evidence>
<dbReference type="OrthoDB" id="58802at2"/>
<evidence type="ECO:0000256" key="1">
    <source>
        <dbReference type="ARBA" id="ARBA00010466"/>
    </source>
</evidence>
<evidence type="ECO:0000256" key="3">
    <source>
        <dbReference type="ARBA" id="ARBA00023125"/>
    </source>
</evidence>
<dbReference type="SUPFAM" id="SSF88659">
    <property type="entry name" value="Sigma3 and sigma4 domains of RNA polymerase sigma factors"/>
    <property type="match status" value="1"/>
</dbReference>
<dbReference type="RefSeq" id="WP_057895929.1">
    <property type="nucleotide sequence ID" value="NZ_AZEH01000034.1"/>
</dbReference>
<dbReference type="InterPro" id="IPR007324">
    <property type="entry name" value="Sugar-bd_dom_put"/>
</dbReference>
<dbReference type="AlphaFoldDB" id="A0A0R1MB26"/>
<proteinExistence type="inferred from homology"/>
<dbReference type="Gene3D" id="3.40.50.1360">
    <property type="match status" value="1"/>
</dbReference>
<dbReference type="PANTHER" id="PTHR34294">
    <property type="entry name" value="TRANSCRIPTIONAL REGULATOR-RELATED"/>
    <property type="match status" value="1"/>
</dbReference>
<keyword evidence="2" id="KW-0805">Transcription regulation</keyword>
<keyword evidence="7" id="KW-1185">Reference proteome</keyword>
<dbReference type="PANTHER" id="PTHR34294:SF1">
    <property type="entry name" value="TRANSCRIPTIONAL REGULATOR LSRR"/>
    <property type="match status" value="1"/>
</dbReference>
<evidence type="ECO:0000313" key="7">
    <source>
        <dbReference type="Proteomes" id="UP000051686"/>
    </source>
</evidence>
<dbReference type="Pfam" id="PF04198">
    <property type="entry name" value="Sugar-bind"/>
    <property type="match status" value="1"/>
</dbReference>
<dbReference type="GO" id="GO:0003677">
    <property type="term" value="F:DNA binding"/>
    <property type="evidence" value="ECO:0007669"/>
    <property type="project" value="UniProtKB-KW"/>
</dbReference>
<dbReference type="EMBL" id="AZEH01000034">
    <property type="protein sequence ID" value="KRL05081.1"/>
    <property type="molecule type" value="Genomic_DNA"/>
</dbReference>
<dbReference type="InterPro" id="IPR013324">
    <property type="entry name" value="RNA_pol_sigma_r3/r4-like"/>
</dbReference>
<keyword evidence="4" id="KW-0804">Transcription</keyword>
<evidence type="ECO:0000259" key="5">
    <source>
        <dbReference type="Pfam" id="PF04198"/>
    </source>
</evidence>
<protein>
    <submittedName>
        <fullName evidence="6">Sorbitol operon transcriptional regulator</fullName>
    </submittedName>
</protein>
<dbReference type="PATRIC" id="fig|1423777.3.peg.1059"/>
<dbReference type="Proteomes" id="UP000051686">
    <property type="component" value="Unassembled WGS sequence"/>
</dbReference>